<dbReference type="EMBL" id="ML986579">
    <property type="protein sequence ID" value="KAF2270559.1"/>
    <property type="molecule type" value="Genomic_DNA"/>
</dbReference>
<sequence length="153" mass="17016">MAVGRTLSGSSPRICKLFGSAFESPPRNFPSRTILLHRAYRVKASTQPNRLCVLCGSSCSNSVHYTRADSALELRHRNWRLTPSLQLNHLSFLPQDVNQSEDDHPKRVLNLLASNQSRVTRLSLQSLTRIDFNSGAGGIRLSLLVYLGGKKTI</sequence>
<keyword evidence="2" id="KW-1185">Reference proteome</keyword>
<accession>A0A9P4NC76</accession>
<name>A0A9P4NC76_9PLEO</name>
<reference evidence="2" key="1">
    <citation type="journal article" date="2020" name="Stud. Mycol.">
        <title>101 Dothideomycetes genomes: A test case for predicting lifestyles and emergence of pathogens.</title>
        <authorList>
            <person name="Haridas S."/>
            <person name="Albert R."/>
            <person name="Binder M."/>
            <person name="Bloem J."/>
            <person name="LaButti K."/>
            <person name="Salamov A."/>
            <person name="Andreopoulos B."/>
            <person name="Baker S."/>
            <person name="Barry K."/>
            <person name="Bills G."/>
            <person name="Bluhm B."/>
            <person name="Cannon C."/>
            <person name="Castanera R."/>
            <person name="Culley D."/>
            <person name="Daum C."/>
            <person name="Ezra D."/>
            <person name="Gonzalez J."/>
            <person name="Henrissat B."/>
            <person name="Kuo A."/>
            <person name="Liang C."/>
            <person name="Lipzen A."/>
            <person name="Lutzoni F."/>
            <person name="Magnuson J."/>
            <person name="Mondo S."/>
            <person name="Nolan M."/>
            <person name="Ohm R."/>
            <person name="Pangilinan J."/>
            <person name="Park H.-J."/>
            <person name="Ramirez L."/>
            <person name="Alfaro M."/>
            <person name="Sun H."/>
            <person name="Tritt A."/>
            <person name="Yoshinaga Y."/>
            <person name="Zwiers L.-H."/>
            <person name="Turgeon B."/>
            <person name="Goodwin S."/>
            <person name="Spatafora J."/>
            <person name="Crous P."/>
            <person name="Grigoriev I."/>
        </authorList>
    </citation>
    <scope>NUCLEOTIDE SEQUENCE [LARGE SCALE GENOMIC DNA]</scope>
    <source>
        <strain evidence="2">CBS 304.66</strain>
    </source>
</reference>
<proteinExistence type="predicted"/>
<evidence type="ECO:0000313" key="1">
    <source>
        <dbReference type="EMBL" id="KAF2270559.1"/>
    </source>
</evidence>
<dbReference type="Proteomes" id="UP000800093">
    <property type="component" value="Unassembled WGS sequence"/>
</dbReference>
<organism evidence="1 2">
    <name type="scientific">Lojkania enalia</name>
    <dbReference type="NCBI Taxonomy" id="147567"/>
    <lineage>
        <taxon>Eukaryota</taxon>
        <taxon>Fungi</taxon>
        <taxon>Dikarya</taxon>
        <taxon>Ascomycota</taxon>
        <taxon>Pezizomycotina</taxon>
        <taxon>Dothideomycetes</taxon>
        <taxon>Pleosporomycetidae</taxon>
        <taxon>Pleosporales</taxon>
        <taxon>Pleosporales incertae sedis</taxon>
        <taxon>Lojkania</taxon>
    </lineage>
</organism>
<gene>
    <name evidence="1" type="ORF">CC78DRAFT_573852</name>
</gene>
<evidence type="ECO:0000313" key="2">
    <source>
        <dbReference type="Proteomes" id="UP000800093"/>
    </source>
</evidence>
<dbReference type="AlphaFoldDB" id="A0A9P4NC76"/>
<protein>
    <submittedName>
        <fullName evidence="1">Uncharacterized protein</fullName>
    </submittedName>
</protein>
<comment type="caution">
    <text evidence="1">The sequence shown here is derived from an EMBL/GenBank/DDBJ whole genome shotgun (WGS) entry which is preliminary data.</text>
</comment>